<dbReference type="OrthoDB" id="64318at2759"/>
<organism evidence="2 3">
    <name type="scientific">Anaeramoeba ignava</name>
    <name type="common">Anaerobic marine amoeba</name>
    <dbReference type="NCBI Taxonomy" id="1746090"/>
    <lineage>
        <taxon>Eukaryota</taxon>
        <taxon>Metamonada</taxon>
        <taxon>Anaeramoebidae</taxon>
        <taxon>Anaeramoeba</taxon>
    </lineage>
</organism>
<proteinExistence type="predicted"/>
<accession>A0A9Q0LHK0</accession>
<comment type="caution">
    <text evidence="2">The sequence shown here is derived from an EMBL/GenBank/DDBJ whole genome shotgun (WGS) entry which is preliminary data.</text>
</comment>
<dbReference type="Pfam" id="PF07258">
    <property type="entry name" value="COMM_domain"/>
    <property type="match status" value="1"/>
</dbReference>
<dbReference type="EMBL" id="JAPDFW010000083">
    <property type="protein sequence ID" value="KAJ5071985.1"/>
    <property type="molecule type" value="Genomic_DNA"/>
</dbReference>
<feature type="domain" description="COMM" evidence="1">
    <location>
        <begin position="120"/>
        <end position="194"/>
    </location>
</feature>
<dbReference type="Proteomes" id="UP001149090">
    <property type="component" value="Unassembled WGS sequence"/>
</dbReference>
<sequence length="195" mass="22022">MTDKFNSLLSLLKAPSESFVTQVLECFFSAKLDATKPSFYSEIISQLQLDESQFQDLYSTVNSLITEAIYLSFDTAENIQKNLFPQDFHAKLKLLLSKIIAENLPSWKNRAFSKRITLPKLVDFDWSLNIISSSQKSSHSSIPTILLELKIQDPPTKTDLMPNVRTIHVELTRESLGAVLDGLGKINEQLTSVKK</sequence>
<reference evidence="2" key="1">
    <citation type="submission" date="2022-10" db="EMBL/GenBank/DDBJ databases">
        <title>Novel sulphate-reducing endosymbionts in the free-living metamonad Anaeramoeba.</title>
        <authorList>
            <person name="Jerlstrom-Hultqvist J."/>
            <person name="Cepicka I."/>
            <person name="Gallot-Lavallee L."/>
            <person name="Salas-Leiva D."/>
            <person name="Curtis B.A."/>
            <person name="Zahonova K."/>
            <person name="Pipaliya S."/>
            <person name="Dacks J."/>
            <person name="Roger A.J."/>
        </authorList>
    </citation>
    <scope>NUCLEOTIDE SEQUENCE</scope>
    <source>
        <strain evidence="2">BMAN</strain>
    </source>
</reference>
<dbReference type="PANTHER" id="PTHR15663:SF4">
    <property type="entry name" value="COMM DOMAIN-CONTAINING PROTEIN 9"/>
    <property type="match status" value="1"/>
</dbReference>
<dbReference type="AlphaFoldDB" id="A0A9Q0LHK0"/>
<dbReference type="Pfam" id="PF20923">
    <property type="entry name" value="COMMD9_HN"/>
    <property type="match status" value="1"/>
</dbReference>
<evidence type="ECO:0000313" key="2">
    <source>
        <dbReference type="EMBL" id="KAJ5071985.1"/>
    </source>
</evidence>
<dbReference type="InterPro" id="IPR048676">
    <property type="entry name" value="COMMD9_N"/>
</dbReference>
<evidence type="ECO:0000259" key="1">
    <source>
        <dbReference type="PROSITE" id="PS51269"/>
    </source>
</evidence>
<keyword evidence="3" id="KW-1185">Reference proteome</keyword>
<protein>
    <submittedName>
        <fullName evidence="2">Comm domain-containing protein</fullName>
    </submittedName>
</protein>
<evidence type="ECO:0000313" key="3">
    <source>
        <dbReference type="Proteomes" id="UP001149090"/>
    </source>
</evidence>
<dbReference type="InterPro" id="IPR017920">
    <property type="entry name" value="COMM"/>
</dbReference>
<name>A0A9Q0LHK0_ANAIG</name>
<dbReference type="OMA" id="NTWLATI"/>
<dbReference type="PROSITE" id="PS51269">
    <property type="entry name" value="COMM"/>
    <property type="match status" value="1"/>
</dbReference>
<dbReference type="InterPro" id="IPR037360">
    <property type="entry name" value="COMMD9"/>
</dbReference>
<gene>
    <name evidence="2" type="ORF">M0811_09629</name>
</gene>
<dbReference type="PANTHER" id="PTHR15663">
    <property type="entry name" value="COMM DOMAIN-CONTAINING PROTEIN 9"/>
    <property type="match status" value="1"/>
</dbReference>